<dbReference type="Proteomes" id="UP000789739">
    <property type="component" value="Unassembled WGS sequence"/>
</dbReference>
<organism evidence="1 2">
    <name type="scientific">Paraglomus brasilianum</name>
    <dbReference type="NCBI Taxonomy" id="144538"/>
    <lineage>
        <taxon>Eukaryota</taxon>
        <taxon>Fungi</taxon>
        <taxon>Fungi incertae sedis</taxon>
        <taxon>Mucoromycota</taxon>
        <taxon>Glomeromycotina</taxon>
        <taxon>Glomeromycetes</taxon>
        <taxon>Paraglomerales</taxon>
        <taxon>Paraglomeraceae</taxon>
        <taxon>Paraglomus</taxon>
    </lineage>
</organism>
<evidence type="ECO:0000313" key="1">
    <source>
        <dbReference type="EMBL" id="CAG8550391.1"/>
    </source>
</evidence>
<proteinExistence type="predicted"/>
<keyword evidence="2" id="KW-1185">Reference proteome</keyword>
<comment type="caution">
    <text evidence="1">The sequence shown here is derived from an EMBL/GenBank/DDBJ whole genome shotgun (WGS) entry which is preliminary data.</text>
</comment>
<evidence type="ECO:0000313" key="2">
    <source>
        <dbReference type="Proteomes" id="UP000789739"/>
    </source>
</evidence>
<name>A0A9N9FQF7_9GLOM</name>
<reference evidence="1" key="1">
    <citation type="submission" date="2021-06" db="EMBL/GenBank/DDBJ databases">
        <authorList>
            <person name="Kallberg Y."/>
            <person name="Tangrot J."/>
            <person name="Rosling A."/>
        </authorList>
    </citation>
    <scope>NUCLEOTIDE SEQUENCE</scope>
    <source>
        <strain evidence="1">BR232B</strain>
    </source>
</reference>
<protein>
    <submittedName>
        <fullName evidence="1">6293_t:CDS:1</fullName>
    </submittedName>
</protein>
<sequence length="337" mass="37830">MVQYDGQVSNSECDSYLGLSSFDRTTKSYIIKFTPQGFNYPDPASHHYDKNVIRRISFGFAITDPFYPLGGDAQMSAFLFDAESQAVSENSQKYSEAEVNSTVYSNIYTLGKSQIERTIRKFIISSVQNVLIGRPYFVTLPMLSSTYATYPLVNTSSNIYARASVEPSSYIVNTEIEKSNMTLLDVLSALGGMYSLIMAFYGILYGDRAIEPWGLVQKMRHKSVKKFLDKKVKITAWAVKETDTVEDAGTITVVDEQASIADDEQASITNDEQASIADDEQASITDDGGEETMEELKRKLGRLQKRQESLENFLQDYVVNMSFYKKDGIKFPKCLCA</sequence>
<accession>A0A9N9FQF7</accession>
<gene>
    <name evidence="1" type="ORF">PBRASI_LOCUS5056</name>
</gene>
<dbReference type="EMBL" id="CAJVPI010000563">
    <property type="protein sequence ID" value="CAG8550391.1"/>
    <property type="molecule type" value="Genomic_DNA"/>
</dbReference>
<dbReference type="AlphaFoldDB" id="A0A9N9FQF7"/>
<dbReference type="OrthoDB" id="2403806at2759"/>